<dbReference type="RefSeq" id="XP_032817637.1">
    <property type="nucleotide sequence ID" value="XM_032961746.1"/>
</dbReference>
<evidence type="ECO:0000256" key="9">
    <source>
        <dbReference type="ARBA" id="ARBA00023098"/>
    </source>
</evidence>
<evidence type="ECO:0000256" key="25">
    <source>
        <dbReference type="ARBA" id="ARBA00052087"/>
    </source>
</evidence>
<keyword evidence="5" id="KW-0812">Transmembrane</keyword>
<comment type="catalytic activity">
    <reaction evidence="27">
        <text>1-octadecanoyl-2-hexanoyl-sn-glycero-3-phosphocholine + H2O = hexanoate + 1-octadecanoyl-sn-glycero-3-phosphocholine + H(+)</text>
        <dbReference type="Rhea" id="RHEA:54464"/>
        <dbReference type="ChEBI" id="CHEBI:15377"/>
        <dbReference type="ChEBI" id="CHEBI:15378"/>
        <dbReference type="ChEBI" id="CHEBI:17120"/>
        <dbReference type="ChEBI" id="CHEBI:73858"/>
        <dbReference type="ChEBI" id="CHEBI:138212"/>
    </reaction>
    <physiologicalReaction direction="left-to-right" evidence="27">
        <dbReference type="Rhea" id="RHEA:54465"/>
    </physiologicalReaction>
</comment>
<reference evidence="37" key="1">
    <citation type="submission" date="2025-08" db="UniProtKB">
        <authorList>
            <consortium name="RefSeq"/>
        </authorList>
    </citation>
    <scope>IDENTIFICATION</scope>
    <source>
        <tissue evidence="37">Sperm</tissue>
    </source>
</reference>
<evidence type="ECO:0000256" key="33">
    <source>
        <dbReference type="ARBA" id="ARBA00082158"/>
    </source>
</evidence>
<evidence type="ECO:0000256" key="15">
    <source>
        <dbReference type="ARBA" id="ARBA00047611"/>
    </source>
</evidence>
<accession>A0AAJ7TJE6</accession>
<evidence type="ECO:0000256" key="32">
    <source>
        <dbReference type="ARBA" id="ARBA00071303"/>
    </source>
</evidence>
<dbReference type="GeneID" id="116946638"/>
<evidence type="ECO:0000256" key="4">
    <source>
        <dbReference type="ARBA" id="ARBA00022487"/>
    </source>
</evidence>
<dbReference type="Gene3D" id="3.40.50.1820">
    <property type="entry name" value="alpha/beta hydrolase"/>
    <property type="match status" value="1"/>
</dbReference>
<dbReference type="InterPro" id="IPR000073">
    <property type="entry name" value="AB_hydrolase_1"/>
</dbReference>
<comment type="catalytic activity">
    <reaction evidence="13">
        <text>1-O-hexadecyl-2-acetyl-sn-glycero-3-phosphocholine + H2O = 1-O-hexadecyl-sn-glycero-3-phosphocholine + acetate + H(+)</text>
        <dbReference type="Rhea" id="RHEA:40479"/>
        <dbReference type="ChEBI" id="CHEBI:15377"/>
        <dbReference type="ChEBI" id="CHEBI:15378"/>
        <dbReference type="ChEBI" id="CHEBI:30089"/>
        <dbReference type="ChEBI" id="CHEBI:44811"/>
        <dbReference type="ChEBI" id="CHEBI:64496"/>
    </reaction>
    <physiologicalReaction direction="left-to-right" evidence="13">
        <dbReference type="Rhea" id="RHEA:40480"/>
    </physiologicalReaction>
</comment>
<evidence type="ECO:0000256" key="8">
    <source>
        <dbReference type="ARBA" id="ARBA00022989"/>
    </source>
</evidence>
<sequence length="384" mass="43889">MLALSLLAGCLSLYMLQYFLRVVKKPILVGGQGFCQFLESHCPIVNKPYYPTFWCYGGRIMTLMRPLLKRHIHISYRSELINTPDGGELSLHWLDNNKATVYPDPLLRPTIVFLPGLTGGSEENYIVSLVRKAEIRGYRCIIFHNRGLGGTRLLTPRTYCGANTEDLETVIQHFKSLYPASPLIAAGISLGGNIVLNYAGKSGDKSELVAAFAVSPSWNAELSISYRWLDWLIFNHYVMKHYLRYVRRHREVLEKRFDVDHILKAKSVWDFDDRLTAPMFNYETTQQYHHDASPCYRIKDMRVPVLVLSSEDDPFNPKCSLPLEDARGSSNLALLVTTHGGHIAFLEHLVPRDDNYMDRLFDEFISAVFENSDQLRAAIDQPQQ</sequence>
<keyword evidence="6" id="KW-0378">Hydrolase</keyword>
<evidence type="ECO:0000256" key="11">
    <source>
        <dbReference type="ARBA" id="ARBA00023264"/>
    </source>
</evidence>
<evidence type="ECO:0000256" key="26">
    <source>
        <dbReference type="ARBA" id="ARBA00052144"/>
    </source>
</evidence>
<dbReference type="InterPro" id="IPR012020">
    <property type="entry name" value="ABHD4"/>
</dbReference>
<evidence type="ECO:0000256" key="10">
    <source>
        <dbReference type="ARBA" id="ARBA00023136"/>
    </source>
</evidence>
<dbReference type="GO" id="GO:0004623">
    <property type="term" value="F:phospholipase A2 activity"/>
    <property type="evidence" value="ECO:0007669"/>
    <property type="project" value="UniProtKB-EC"/>
</dbReference>
<dbReference type="PANTHER" id="PTHR10794">
    <property type="entry name" value="ABHYDROLASE DOMAIN-CONTAINING PROTEIN"/>
    <property type="match status" value="1"/>
</dbReference>
<comment type="catalytic activity">
    <reaction evidence="17">
        <text>1-hexadecanoyl-2-glutaroyl-sn-glycero-3-phosphocholine + H2O = glutarate + 1-hexadecanoyl-sn-glycero-3-phosphocholine + H(+)</text>
        <dbReference type="Rhea" id="RHEA:41159"/>
        <dbReference type="ChEBI" id="CHEBI:15377"/>
        <dbReference type="ChEBI" id="CHEBI:15378"/>
        <dbReference type="ChEBI" id="CHEBI:30921"/>
        <dbReference type="ChEBI" id="CHEBI:72998"/>
        <dbReference type="ChEBI" id="CHEBI:77756"/>
    </reaction>
    <physiologicalReaction direction="left-to-right" evidence="17">
        <dbReference type="Rhea" id="RHEA:41160"/>
    </physiologicalReaction>
</comment>
<evidence type="ECO:0000256" key="3">
    <source>
        <dbReference type="ARBA" id="ARBA00013278"/>
    </source>
</evidence>
<dbReference type="PANTHER" id="PTHR10794:SF63">
    <property type="entry name" value="ALPHA_BETA HYDROLASE 1, ISOFORM A"/>
    <property type="match status" value="1"/>
</dbReference>
<evidence type="ECO:0000256" key="28">
    <source>
        <dbReference type="ARBA" id="ARBA00052747"/>
    </source>
</evidence>
<dbReference type="GO" id="GO:0016020">
    <property type="term" value="C:membrane"/>
    <property type="evidence" value="ECO:0007669"/>
    <property type="project" value="UniProtKB-SubCell"/>
</dbReference>
<evidence type="ECO:0000256" key="12">
    <source>
        <dbReference type="ARBA" id="ARBA00023422"/>
    </source>
</evidence>
<dbReference type="FunFam" id="3.40.50.1820:FF:000079">
    <property type="entry name" value="Abhydrolase domain-containing 3"/>
    <property type="match status" value="1"/>
</dbReference>
<dbReference type="Pfam" id="PF00561">
    <property type="entry name" value="Abhydrolase_1"/>
    <property type="match status" value="1"/>
</dbReference>
<dbReference type="GO" id="GO:0008126">
    <property type="term" value="F:acetylesterase activity"/>
    <property type="evidence" value="ECO:0007669"/>
    <property type="project" value="TreeGrafter"/>
</dbReference>
<dbReference type="EC" id="3.1.1.4" evidence="3"/>
<comment type="function">
    <text evidence="31">Phospholipase that may play a role in phospholipids remodeling. May selectively cleave myristate (C14)-containing phosphatidylcholines through its predominant phospholipase 1 activity, cleaving preferentially acyl groups in sn1 position. In parallel, may have a minor phospholipase 2 activity acting on acyl groups in position sn2. In addition to (C14)-containing phosphatidylcholines, may also act on other medium-chain-containing and oxidatively truncated phospholipids.</text>
</comment>
<comment type="catalytic activity">
    <reaction evidence="24">
        <text>1-tetradecanoyl-2-(9Z,12Z-octadecadienoyl)-sn-glycero-3-phosphocholine + H2O = 1-tetradecanoyl-sn-glycero-3-phosphocholine + (9Z,12Z)-octadecadienoate + H(+)</text>
        <dbReference type="Rhea" id="RHEA:54392"/>
        <dbReference type="ChEBI" id="CHEBI:15377"/>
        <dbReference type="ChEBI" id="CHEBI:15378"/>
        <dbReference type="ChEBI" id="CHEBI:30245"/>
        <dbReference type="ChEBI" id="CHEBI:64489"/>
        <dbReference type="ChEBI" id="CHEBI:86094"/>
    </reaction>
    <physiologicalReaction direction="left-to-right" evidence="24">
        <dbReference type="Rhea" id="RHEA:54393"/>
    </physiologicalReaction>
</comment>
<feature type="active site" description="Charge relay system" evidence="34">
    <location>
        <position position="313"/>
    </location>
</feature>
<evidence type="ECO:0000256" key="6">
    <source>
        <dbReference type="ARBA" id="ARBA00022801"/>
    </source>
</evidence>
<evidence type="ECO:0000256" key="20">
    <source>
        <dbReference type="ARBA" id="ARBA00050195"/>
    </source>
</evidence>
<evidence type="ECO:0000256" key="21">
    <source>
        <dbReference type="ARBA" id="ARBA00050276"/>
    </source>
</evidence>
<gene>
    <name evidence="37" type="primary">LOC116946638</name>
</gene>
<comment type="subcellular location">
    <subcellularLocation>
        <location evidence="1">Membrane</location>
        <topology evidence="1">Single-pass type II membrane protein</topology>
    </subcellularLocation>
</comment>
<comment type="catalytic activity">
    <reaction evidence="14">
        <text>a 1,2-diacyl-sn-glycero-3-phosphocholine + H2O = a 2-acyl-sn-glycero-3-phosphocholine + a fatty acid + H(+)</text>
        <dbReference type="Rhea" id="RHEA:18689"/>
        <dbReference type="ChEBI" id="CHEBI:15377"/>
        <dbReference type="ChEBI" id="CHEBI:15378"/>
        <dbReference type="ChEBI" id="CHEBI:28868"/>
        <dbReference type="ChEBI" id="CHEBI:57643"/>
        <dbReference type="ChEBI" id="CHEBI:57875"/>
        <dbReference type="EC" id="3.1.1.32"/>
    </reaction>
    <physiologicalReaction direction="left-to-right" evidence="14">
        <dbReference type="Rhea" id="RHEA:18690"/>
    </physiologicalReaction>
</comment>
<comment type="catalytic activity">
    <reaction evidence="25">
        <text>1-octadecanoyl-2-acetyl-sn-glycero-3-phosphocholine + H2O = 1-octadecanoyl-sn-glycero-3-phosphocholine + acetate + H(+)</text>
        <dbReference type="Rhea" id="RHEA:54408"/>
        <dbReference type="ChEBI" id="CHEBI:15377"/>
        <dbReference type="ChEBI" id="CHEBI:15378"/>
        <dbReference type="ChEBI" id="CHEBI:30089"/>
        <dbReference type="ChEBI" id="CHEBI:73858"/>
        <dbReference type="ChEBI" id="CHEBI:75220"/>
    </reaction>
    <physiologicalReaction direction="left-to-right" evidence="25">
        <dbReference type="Rhea" id="RHEA:54409"/>
    </physiologicalReaction>
</comment>
<comment type="catalytic activity">
    <reaction evidence="19">
        <text>1-octadecanoyl-2-nonanoyl-sn-glycero-3-phosphocholine + H2O = nonanoate + 1-octadecanoyl-sn-glycero-3-phosphocholine + H(+)</text>
        <dbReference type="Rhea" id="RHEA:54472"/>
        <dbReference type="ChEBI" id="CHEBI:15377"/>
        <dbReference type="ChEBI" id="CHEBI:15378"/>
        <dbReference type="ChEBI" id="CHEBI:32361"/>
        <dbReference type="ChEBI" id="CHEBI:73858"/>
        <dbReference type="ChEBI" id="CHEBI:138214"/>
    </reaction>
    <physiologicalReaction direction="left-to-right" evidence="19">
        <dbReference type="Rhea" id="RHEA:54473"/>
    </physiologicalReaction>
</comment>
<comment type="catalytic activity">
    <reaction evidence="16">
        <text>1-hexadecanoyl-2-(9-oxononanoyl)-sn-glycero-3-phosphocholine + H2O = 9-oxononanoate + 1-hexadecanoyl-sn-glycero-3-phosphocholine + H(+)</text>
        <dbReference type="Rhea" id="RHEA:41179"/>
        <dbReference type="ChEBI" id="CHEBI:15377"/>
        <dbReference type="ChEBI" id="CHEBI:15378"/>
        <dbReference type="ChEBI" id="CHEBI:61042"/>
        <dbReference type="ChEBI" id="CHEBI:72998"/>
        <dbReference type="ChEBI" id="CHEBI:77812"/>
    </reaction>
    <physiologicalReaction direction="left-to-right" evidence="16">
        <dbReference type="Rhea" id="RHEA:41180"/>
    </physiologicalReaction>
</comment>
<dbReference type="InterPro" id="IPR029058">
    <property type="entry name" value="AB_hydrolase_fold"/>
</dbReference>
<comment type="catalytic activity">
    <reaction evidence="20">
        <text>1-tetradecanoyl-2-(4Z,7Z,10Z,13Z,16Z,19Z-docosahexaenoyl)-sn-glycero-3-phosphocholine + H2O = 2-(4Z,7Z,10Z,13Z,16Z,19Z-docosahexaenoyl)-sn-glycero-3-phosphocholine + tetradecanoate + H(+)</text>
        <dbReference type="Rhea" id="RHEA:54400"/>
        <dbReference type="ChEBI" id="CHEBI:15377"/>
        <dbReference type="ChEBI" id="CHEBI:15378"/>
        <dbReference type="ChEBI" id="CHEBI:30807"/>
        <dbReference type="ChEBI" id="CHEBI:76085"/>
        <dbReference type="ChEBI" id="CHEBI:86162"/>
    </reaction>
    <physiologicalReaction direction="left-to-right" evidence="20">
        <dbReference type="Rhea" id="RHEA:54401"/>
    </physiologicalReaction>
</comment>
<keyword evidence="9" id="KW-0443">Lipid metabolism</keyword>
<dbReference type="GO" id="GO:0051792">
    <property type="term" value="P:medium-chain fatty acid biosynthetic process"/>
    <property type="evidence" value="ECO:0007669"/>
    <property type="project" value="TreeGrafter"/>
</dbReference>
<keyword evidence="36" id="KW-1185">Reference proteome</keyword>
<evidence type="ECO:0000256" key="5">
    <source>
        <dbReference type="ARBA" id="ARBA00022692"/>
    </source>
</evidence>
<name>A0AAJ7TJE6_PETMA</name>
<comment type="catalytic activity">
    <reaction evidence="30">
        <text>1,2-ditetradecanoyl-sn-glycero-3-phosphocholine + H2O = 2-tetradecanoyl-sn-glycero-3-phosphocholine + tetradecanoate + H(+)</text>
        <dbReference type="Rhea" id="RHEA:54404"/>
        <dbReference type="ChEBI" id="CHEBI:15377"/>
        <dbReference type="ChEBI" id="CHEBI:15378"/>
        <dbReference type="ChEBI" id="CHEBI:30807"/>
        <dbReference type="ChEBI" id="CHEBI:45240"/>
        <dbReference type="ChEBI" id="CHEBI:131738"/>
    </reaction>
    <physiologicalReaction direction="left-to-right" evidence="30">
        <dbReference type="Rhea" id="RHEA:54405"/>
    </physiologicalReaction>
</comment>
<evidence type="ECO:0000256" key="2">
    <source>
        <dbReference type="ARBA" id="ARBA00010884"/>
    </source>
</evidence>
<comment type="catalytic activity">
    <reaction evidence="22">
        <text>1-octadecanoyl-2-pentanoyl-sn-glycero-3-phosphocholine + H2O = pentanoate + 1-octadecanoyl-sn-glycero-3-phosphocholine + H(+)</text>
        <dbReference type="Rhea" id="RHEA:54460"/>
        <dbReference type="ChEBI" id="CHEBI:15377"/>
        <dbReference type="ChEBI" id="CHEBI:15378"/>
        <dbReference type="ChEBI" id="CHEBI:31011"/>
        <dbReference type="ChEBI" id="CHEBI:73858"/>
        <dbReference type="ChEBI" id="CHEBI:138211"/>
    </reaction>
    <physiologicalReaction direction="left-to-right" evidence="22">
        <dbReference type="Rhea" id="RHEA:54461"/>
    </physiologicalReaction>
</comment>
<protein>
    <recommendedName>
        <fullName evidence="32">Phospholipase ABHD3</fullName>
        <ecNumber evidence="3">3.1.1.4</ecNumber>
    </recommendedName>
    <alternativeName>
        <fullName evidence="33">Abhydrolase domain-containing protein 3</fullName>
    </alternativeName>
</protein>
<evidence type="ECO:0000256" key="19">
    <source>
        <dbReference type="ARBA" id="ARBA00050182"/>
    </source>
</evidence>
<evidence type="ECO:0000256" key="16">
    <source>
        <dbReference type="ARBA" id="ARBA00048288"/>
    </source>
</evidence>
<dbReference type="GO" id="GO:0008970">
    <property type="term" value="F:phospholipase A1 activity"/>
    <property type="evidence" value="ECO:0007669"/>
    <property type="project" value="UniProtKB-EC"/>
</dbReference>
<dbReference type="GO" id="GO:0047372">
    <property type="term" value="F:monoacylglycerol lipase activity"/>
    <property type="evidence" value="ECO:0007669"/>
    <property type="project" value="TreeGrafter"/>
</dbReference>
<evidence type="ECO:0000256" key="24">
    <source>
        <dbReference type="ARBA" id="ARBA00051705"/>
    </source>
</evidence>
<evidence type="ECO:0000256" key="22">
    <source>
        <dbReference type="ARBA" id="ARBA00050674"/>
    </source>
</evidence>
<keyword evidence="8" id="KW-1133">Transmembrane helix</keyword>
<comment type="similarity">
    <text evidence="2">Belongs to the AB hydrolase superfamily. AB hydrolase 4 family.</text>
</comment>
<proteinExistence type="inferred from homology"/>
<evidence type="ECO:0000256" key="18">
    <source>
        <dbReference type="ARBA" id="ARBA00050145"/>
    </source>
</evidence>
<feature type="domain" description="AB hydrolase-1" evidence="35">
    <location>
        <begin position="109"/>
        <end position="348"/>
    </location>
</feature>
<keyword evidence="7" id="KW-0735">Signal-anchor</keyword>
<comment type="catalytic activity">
    <reaction evidence="21">
        <text>1-O-hexadecyl-2-nonadioyl-sn-glycero-3-phosphocholine + H2O = nonanedioate + 1-O-hexadecyl-sn-glycero-3-phosphocholine + H(+)</text>
        <dbReference type="Rhea" id="RHEA:54552"/>
        <dbReference type="ChEBI" id="CHEBI:15377"/>
        <dbReference type="ChEBI" id="CHEBI:15378"/>
        <dbReference type="ChEBI" id="CHEBI:64496"/>
        <dbReference type="ChEBI" id="CHEBI:78208"/>
        <dbReference type="ChEBI" id="CHEBI:138269"/>
    </reaction>
    <physiologicalReaction direction="left-to-right" evidence="21">
        <dbReference type="Rhea" id="RHEA:54553"/>
    </physiologicalReaction>
</comment>
<comment type="catalytic activity">
    <reaction evidence="26">
        <text>1-tetradecanoyl-2-(9Z,12Z-octadecadienoyl)-sn-glycero-3-phosphocholine + H2O = 2-(9Z,12Z-octadecadienoyl)-sn-glycero-3-phosphocholine + tetradecanoate + H(+)</text>
        <dbReference type="Rhea" id="RHEA:54388"/>
        <dbReference type="ChEBI" id="CHEBI:15377"/>
        <dbReference type="ChEBI" id="CHEBI:15378"/>
        <dbReference type="ChEBI" id="CHEBI:30807"/>
        <dbReference type="ChEBI" id="CHEBI:76084"/>
        <dbReference type="ChEBI" id="CHEBI:86094"/>
    </reaction>
    <physiologicalReaction direction="left-to-right" evidence="26">
        <dbReference type="Rhea" id="RHEA:54389"/>
    </physiologicalReaction>
</comment>
<comment type="catalytic activity">
    <reaction evidence="28">
        <text>1-octadecanoyl-2-octanoyl-sn-glycero-3-phosphocholine + H2O = 1-octadecanoyl-sn-glycero-3-phosphocholine + octanoate + H(+)</text>
        <dbReference type="Rhea" id="RHEA:54468"/>
        <dbReference type="ChEBI" id="CHEBI:15377"/>
        <dbReference type="ChEBI" id="CHEBI:15378"/>
        <dbReference type="ChEBI" id="CHEBI:25646"/>
        <dbReference type="ChEBI" id="CHEBI:73858"/>
        <dbReference type="ChEBI" id="CHEBI:138213"/>
    </reaction>
    <physiologicalReaction direction="left-to-right" evidence="28">
        <dbReference type="Rhea" id="RHEA:54469"/>
    </physiologicalReaction>
</comment>
<dbReference type="Proteomes" id="UP001318040">
    <property type="component" value="Chromosome 27"/>
</dbReference>
<keyword evidence="10" id="KW-0472">Membrane</keyword>
<comment type="catalytic activity">
    <reaction evidence="12">
        <text>a 1,2-diacyl-sn-glycero-3-phosphocholine + H2O = a 1-acyl-sn-glycero-3-phosphocholine + a fatty acid + H(+)</text>
        <dbReference type="Rhea" id="RHEA:15801"/>
        <dbReference type="ChEBI" id="CHEBI:15377"/>
        <dbReference type="ChEBI" id="CHEBI:15378"/>
        <dbReference type="ChEBI" id="CHEBI:28868"/>
        <dbReference type="ChEBI" id="CHEBI:57643"/>
        <dbReference type="ChEBI" id="CHEBI:58168"/>
        <dbReference type="EC" id="3.1.1.4"/>
    </reaction>
    <physiologicalReaction direction="left-to-right" evidence="12">
        <dbReference type="Rhea" id="RHEA:15802"/>
    </physiologicalReaction>
</comment>
<evidence type="ECO:0000256" key="23">
    <source>
        <dbReference type="ARBA" id="ARBA00051164"/>
    </source>
</evidence>
<evidence type="ECO:0000256" key="7">
    <source>
        <dbReference type="ARBA" id="ARBA00022968"/>
    </source>
</evidence>
<comment type="catalytic activity">
    <reaction evidence="23">
        <text>1-tetradecanoyl-2-(5Z,8Z,11Z,14Z-eicosatetraenoyl)-sn-glycero-3-phosphocholine + H2O = 2-(5Z,8Z,11Z,14Z)-eicosatetraenoyl-sn-glycero-3-phosphocholine + tetradecanoate + H(+)</text>
        <dbReference type="Rhea" id="RHEA:54396"/>
        <dbReference type="ChEBI" id="CHEBI:15377"/>
        <dbReference type="ChEBI" id="CHEBI:15378"/>
        <dbReference type="ChEBI" id="CHEBI:30807"/>
        <dbReference type="ChEBI" id="CHEBI:76079"/>
        <dbReference type="ChEBI" id="CHEBI:86102"/>
    </reaction>
    <physiologicalReaction direction="left-to-right" evidence="23">
        <dbReference type="Rhea" id="RHEA:54397"/>
    </physiologicalReaction>
</comment>
<keyword evidence="4" id="KW-0719">Serine esterase</keyword>
<evidence type="ECO:0000256" key="14">
    <source>
        <dbReference type="ARBA" id="ARBA00036688"/>
    </source>
</evidence>
<dbReference type="SUPFAM" id="SSF53474">
    <property type="entry name" value="alpha/beta-Hydrolases"/>
    <property type="match status" value="1"/>
</dbReference>
<feature type="active site" description="Charge relay system" evidence="34">
    <location>
        <position position="342"/>
    </location>
</feature>
<keyword evidence="11" id="KW-1208">Phospholipid metabolism</keyword>
<evidence type="ECO:0000256" key="30">
    <source>
        <dbReference type="ARBA" id="ARBA00052894"/>
    </source>
</evidence>
<comment type="catalytic activity">
    <reaction evidence="15">
        <text>1-hexadecanoyl-2-(5-oxopentanoyl)-sn-glycero-3-phosphocholine + H2O = 5-oxopentanoate + 1-hexadecanoyl-sn-glycero-3-phosphocholine + H(+)</text>
        <dbReference type="Rhea" id="RHEA:40483"/>
        <dbReference type="ChEBI" id="CHEBI:15377"/>
        <dbReference type="ChEBI" id="CHEBI:15378"/>
        <dbReference type="ChEBI" id="CHEBI:16120"/>
        <dbReference type="ChEBI" id="CHEBI:72998"/>
        <dbReference type="ChEBI" id="CHEBI:77890"/>
    </reaction>
    <physiologicalReaction direction="left-to-right" evidence="15">
        <dbReference type="Rhea" id="RHEA:40484"/>
    </physiologicalReaction>
</comment>
<dbReference type="GO" id="GO:0046470">
    <property type="term" value="P:phosphatidylcholine metabolic process"/>
    <property type="evidence" value="ECO:0007669"/>
    <property type="project" value="UniProtKB-ARBA"/>
</dbReference>
<evidence type="ECO:0000256" key="1">
    <source>
        <dbReference type="ARBA" id="ARBA00004606"/>
    </source>
</evidence>
<dbReference type="KEGG" id="pmrn:116946638"/>
<feature type="active site" description="Charge relay system" evidence="34">
    <location>
        <position position="189"/>
    </location>
</feature>
<evidence type="ECO:0000256" key="34">
    <source>
        <dbReference type="PIRSR" id="PIRSR005211-1"/>
    </source>
</evidence>
<evidence type="ECO:0000256" key="17">
    <source>
        <dbReference type="ARBA" id="ARBA00048471"/>
    </source>
</evidence>
<evidence type="ECO:0000256" key="29">
    <source>
        <dbReference type="ARBA" id="ARBA00052808"/>
    </source>
</evidence>
<organism evidence="36 37">
    <name type="scientific">Petromyzon marinus</name>
    <name type="common">Sea lamprey</name>
    <dbReference type="NCBI Taxonomy" id="7757"/>
    <lineage>
        <taxon>Eukaryota</taxon>
        <taxon>Metazoa</taxon>
        <taxon>Chordata</taxon>
        <taxon>Craniata</taxon>
        <taxon>Vertebrata</taxon>
        <taxon>Cyclostomata</taxon>
        <taxon>Hyperoartia</taxon>
        <taxon>Petromyzontiformes</taxon>
        <taxon>Petromyzontidae</taxon>
        <taxon>Petromyzon</taxon>
    </lineage>
</organism>
<evidence type="ECO:0000313" key="36">
    <source>
        <dbReference type="Proteomes" id="UP001318040"/>
    </source>
</evidence>
<dbReference type="AlphaFoldDB" id="A0AAJ7TJE6"/>
<evidence type="ECO:0000256" key="27">
    <source>
        <dbReference type="ARBA" id="ARBA00052588"/>
    </source>
</evidence>
<evidence type="ECO:0000256" key="13">
    <source>
        <dbReference type="ARBA" id="ARBA00023721"/>
    </source>
</evidence>
<evidence type="ECO:0000313" key="37">
    <source>
        <dbReference type="RefSeq" id="XP_032817637.1"/>
    </source>
</evidence>
<evidence type="ECO:0000256" key="31">
    <source>
        <dbReference type="ARBA" id="ARBA00059841"/>
    </source>
</evidence>
<evidence type="ECO:0000259" key="35">
    <source>
        <dbReference type="Pfam" id="PF00561"/>
    </source>
</evidence>
<dbReference type="InterPro" id="IPR050960">
    <property type="entry name" value="AB_hydrolase_4_sf"/>
</dbReference>
<comment type="catalytic activity">
    <reaction evidence="18">
        <text>1,2-ditetradecanoyl-sn-glycero-3-phosphocholine + H2O = 1-tetradecanoyl-sn-glycero-3-phosphocholine + tetradecanoate + H(+)</text>
        <dbReference type="Rhea" id="RHEA:54456"/>
        <dbReference type="ChEBI" id="CHEBI:15377"/>
        <dbReference type="ChEBI" id="CHEBI:15378"/>
        <dbReference type="ChEBI" id="CHEBI:30807"/>
        <dbReference type="ChEBI" id="CHEBI:45240"/>
        <dbReference type="ChEBI" id="CHEBI:64489"/>
    </reaction>
    <physiologicalReaction direction="left-to-right" evidence="18">
        <dbReference type="Rhea" id="RHEA:54457"/>
    </physiologicalReaction>
</comment>
<comment type="catalytic activity">
    <reaction evidence="29">
        <text>1-hexadecanoyl-2-nonadioyl-sn-glycero-3-phosphocholine + H2O = nonanedioate + 1-hexadecanoyl-sn-glycero-3-phosphocholine + H(+)</text>
        <dbReference type="Rhea" id="RHEA:41388"/>
        <dbReference type="ChEBI" id="CHEBI:15377"/>
        <dbReference type="ChEBI" id="CHEBI:15378"/>
        <dbReference type="ChEBI" id="CHEBI:72998"/>
        <dbReference type="ChEBI" id="CHEBI:78207"/>
        <dbReference type="ChEBI" id="CHEBI:78208"/>
    </reaction>
    <physiologicalReaction direction="left-to-right" evidence="29">
        <dbReference type="Rhea" id="RHEA:41389"/>
    </physiologicalReaction>
</comment>
<dbReference type="GO" id="GO:0051793">
    <property type="term" value="P:medium-chain fatty acid catabolic process"/>
    <property type="evidence" value="ECO:0007669"/>
    <property type="project" value="TreeGrafter"/>
</dbReference>
<dbReference type="PIRSF" id="PIRSF005211">
    <property type="entry name" value="Ab_hydro_YheT"/>
    <property type="match status" value="1"/>
</dbReference>